<feature type="binding site" evidence="3">
    <location>
        <position position="193"/>
    </location>
    <ligand>
        <name>a divalent metal cation</name>
        <dbReference type="ChEBI" id="CHEBI:60240"/>
    </ligand>
</feature>
<dbReference type="AlphaFoldDB" id="A0A179B2W1"/>
<proteinExistence type="inferred from homology"/>
<dbReference type="STRING" id="1823756.A4H34_00260"/>
<dbReference type="PANTHER" id="PTHR10907">
    <property type="entry name" value="REGUCALCIN"/>
    <property type="match status" value="1"/>
</dbReference>
<dbReference type="OrthoDB" id="2633250at2"/>
<dbReference type="InterPro" id="IPR013658">
    <property type="entry name" value="SGL"/>
</dbReference>
<feature type="binding site" evidence="3">
    <location>
        <position position="118"/>
    </location>
    <ligand>
        <name>substrate</name>
    </ligand>
</feature>
<dbReference type="EMBL" id="LVZK01000001">
    <property type="protein sequence ID" value="OAP85679.1"/>
    <property type="molecule type" value="Genomic_DNA"/>
</dbReference>
<feature type="binding site" evidence="3">
    <location>
        <position position="98"/>
    </location>
    <ligand>
        <name>substrate</name>
    </ligand>
</feature>
<evidence type="ECO:0000313" key="6">
    <source>
        <dbReference type="Proteomes" id="UP000078368"/>
    </source>
</evidence>
<comment type="similarity">
    <text evidence="1">Belongs to the SMP-30/CGR1 family.</text>
</comment>
<feature type="active site" description="Proton donor/acceptor" evidence="2">
    <location>
        <position position="193"/>
    </location>
</feature>
<evidence type="ECO:0000259" key="4">
    <source>
        <dbReference type="Pfam" id="PF08450"/>
    </source>
</evidence>
<accession>A0A179B2W1</accession>
<protein>
    <submittedName>
        <fullName evidence="5">Gluconolactonase</fullName>
    </submittedName>
</protein>
<sequence>MEKTTQITDVVAFHGEGPAWHASWGGLRIVDMLAGDILTIGSDGSVDRLPTGSSVAAFVRPRAGGGYVVGVERGIALADSAFGAPVPQAEMWADPGVRMNEGGVDLSGRLYAGSMPYDKTPGGAKLYRIGADGAVDVVLDSVTTSNGIDFTADGRFAYYNDTATGGTSVFDVDESGSLVNRRLFHDGDGGRPDGLCVDSEGNVWCAMNRVGKVRLYSPEAEVLGEWELPVRGVTAVTLGGEDLRDVFITTSRETADEPGAGAVFHMRAEVAGQPLRAFAG</sequence>
<dbReference type="PRINTS" id="PR01790">
    <property type="entry name" value="SMP30FAMILY"/>
</dbReference>
<dbReference type="Gene3D" id="2.120.10.30">
    <property type="entry name" value="TolB, C-terminal domain"/>
    <property type="match status" value="1"/>
</dbReference>
<dbReference type="GO" id="GO:0019853">
    <property type="term" value="P:L-ascorbic acid biosynthetic process"/>
    <property type="evidence" value="ECO:0007669"/>
    <property type="project" value="TreeGrafter"/>
</dbReference>
<comment type="caution">
    <text evidence="5">The sequence shown here is derived from an EMBL/GenBank/DDBJ whole genome shotgun (WGS) entry which is preliminary data.</text>
</comment>
<name>A0A179B2W1_9ACTO</name>
<keyword evidence="6" id="KW-1185">Reference proteome</keyword>
<dbReference type="Pfam" id="PF08450">
    <property type="entry name" value="SGL"/>
    <property type="match status" value="1"/>
</dbReference>
<feature type="binding site" evidence="3">
    <location>
        <position position="146"/>
    </location>
    <ligand>
        <name>a divalent metal cation</name>
        <dbReference type="ChEBI" id="CHEBI:60240"/>
    </ligand>
</feature>
<evidence type="ECO:0000256" key="2">
    <source>
        <dbReference type="PIRSR" id="PIRSR605511-1"/>
    </source>
</evidence>
<dbReference type="InterPro" id="IPR005511">
    <property type="entry name" value="SMP-30"/>
</dbReference>
<dbReference type="GO" id="GO:0005509">
    <property type="term" value="F:calcium ion binding"/>
    <property type="evidence" value="ECO:0007669"/>
    <property type="project" value="TreeGrafter"/>
</dbReference>
<feature type="binding site" evidence="3">
    <location>
        <position position="16"/>
    </location>
    <ligand>
        <name>a divalent metal cation</name>
        <dbReference type="ChEBI" id="CHEBI:60240"/>
    </ligand>
</feature>
<organism evidence="5 6">
    <name type="scientific">Peptidiphaga gingivicola</name>
    <dbReference type="NCBI Taxonomy" id="2741497"/>
    <lineage>
        <taxon>Bacteria</taxon>
        <taxon>Bacillati</taxon>
        <taxon>Actinomycetota</taxon>
        <taxon>Actinomycetes</taxon>
        <taxon>Actinomycetales</taxon>
        <taxon>Actinomycetaceae</taxon>
        <taxon>Peptidiphaga</taxon>
    </lineage>
</organism>
<keyword evidence="3" id="KW-0862">Zinc</keyword>
<gene>
    <name evidence="5" type="ORF">A4H34_00260</name>
</gene>
<dbReference type="GO" id="GO:0004341">
    <property type="term" value="F:gluconolactonase activity"/>
    <property type="evidence" value="ECO:0007669"/>
    <property type="project" value="TreeGrafter"/>
</dbReference>
<dbReference type="RefSeq" id="WP_009198545.1">
    <property type="nucleotide sequence ID" value="NZ_LVZK01000001.1"/>
</dbReference>
<keyword evidence="3" id="KW-0479">Metal-binding</keyword>
<evidence type="ECO:0000256" key="1">
    <source>
        <dbReference type="ARBA" id="ARBA00008853"/>
    </source>
</evidence>
<evidence type="ECO:0000256" key="3">
    <source>
        <dbReference type="PIRSR" id="PIRSR605511-2"/>
    </source>
</evidence>
<comment type="cofactor">
    <cofactor evidence="3">
        <name>Zn(2+)</name>
        <dbReference type="ChEBI" id="CHEBI:29105"/>
    </cofactor>
    <text evidence="3">Binds 1 divalent metal cation per subunit.</text>
</comment>
<reference evidence="5 6" key="1">
    <citation type="submission" date="2016-04" db="EMBL/GenBank/DDBJ databases">
        <title>Peptidophaga gingivicola gen. nov., sp. nov., isolated from human subgingival plaque.</title>
        <authorList>
            <person name="Beall C.J."/>
            <person name="Mokrzan E.M."/>
            <person name="Griffen A.L."/>
            <person name="Leys E.J."/>
        </authorList>
    </citation>
    <scope>NUCLEOTIDE SEQUENCE [LARGE SCALE GENOMIC DNA]</scope>
    <source>
        <strain evidence="5 6">BA112</strain>
    </source>
</reference>
<dbReference type="InterPro" id="IPR011042">
    <property type="entry name" value="6-blade_b-propeller_TolB-like"/>
</dbReference>
<dbReference type="Proteomes" id="UP000078368">
    <property type="component" value="Unassembled WGS sequence"/>
</dbReference>
<evidence type="ECO:0000313" key="5">
    <source>
        <dbReference type="EMBL" id="OAP85679.1"/>
    </source>
</evidence>
<feature type="binding site" evidence="3">
    <location>
        <position position="100"/>
    </location>
    <ligand>
        <name>substrate</name>
    </ligand>
</feature>
<dbReference type="SUPFAM" id="SSF63829">
    <property type="entry name" value="Calcium-dependent phosphotriesterase"/>
    <property type="match status" value="1"/>
</dbReference>
<dbReference type="PANTHER" id="PTHR10907:SF47">
    <property type="entry name" value="REGUCALCIN"/>
    <property type="match status" value="1"/>
</dbReference>
<feature type="domain" description="SMP-30/Gluconolactonase/LRE-like region" evidence="4">
    <location>
        <begin position="15"/>
        <end position="251"/>
    </location>
</feature>